<sequence length="159" mass="18162">MDIEDHTITEAARHGGNHSIRITKQGKMRHWVKHALDFFQDNPENEISLYTSPTDASASTLPKLISVVEIIKREYLTSLGLSSTNLTGLHQHNQLLYEEQSEAVDGDQRFVPYMKITLSIKPLSDLDETTTYQTPEKRRLSKATKARIRKKEKEKGQEA</sequence>
<gene>
    <name evidence="1" type="ORF">BJ138DRAFT_1004665</name>
</gene>
<name>A0ACB8AGD7_9AGAM</name>
<proteinExistence type="predicted"/>
<accession>A0ACB8AGD7</accession>
<dbReference type="EMBL" id="MU267654">
    <property type="protein sequence ID" value="KAH7912307.1"/>
    <property type="molecule type" value="Genomic_DNA"/>
</dbReference>
<protein>
    <submittedName>
        <fullName evidence="1">Uncharacterized protein</fullName>
    </submittedName>
</protein>
<organism evidence="1 2">
    <name type="scientific">Hygrophoropsis aurantiaca</name>
    <dbReference type="NCBI Taxonomy" id="72124"/>
    <lineage>
        <taxon>Eukaryota</taxon>
        <taxon>Fungi</taxon>
        <taxon>Dikarya</taxon>
        <taxon>Basidiomycota</taxon>
        <taxon>Agaricomycotina</taxon>
        <taxon>Agaricomycetes</taxon>
        <taxon>Agaricomycetidae</taxon>
        <taxon>Boletales</taxon>
        <taxon>Coniophorineae</taxon>
        <taxon>Hygrophoropsidaceae</taxon>
        <taxon>Hygrophoropsis</taxon>
    </lineage>
</organism>
<reference evidence="1" key="1">
    <citation type="journal article" date="2021" name="New Phytol.">
        <title>Evolutionary innovations through gain and loss of genes in the ectomycorrhizal Boletales.</title>
        <authorList>
            <person name="Wu G."/>
            <person name="Miyauchi S."/>
            <person name="Morin E."/>
            <person name="Kuo A."/>
            <person name="Drula E."/>
            <person name="Varga T."/>
            <person name="Kohler A."/>
            <person name="Feng B."/>
            <person name="Cao Y."/>
            <person name="Lipzen A."/>
            <person name="Daum C."/>
            <person name="Hundley H."/>
            <person name="Pangilinan J."/>
            <person name="Johnson J."/>
            <person name="Barry K."/>
            <person name="LaButti K."/>
            <person name="Ng V."/>
            <person name="Ahrendt S."/>
            <person name="Min B."/>
            <person name="Choi I.G."/>
            <person name="Park H."/>
            <person name="Plett J.M."/>
            <person name="Magnuson J."/>
            <person name="Spatafora J.W."/>
            <person name="Nagy L.G."/>
            <person name="Henrissat B."/>
            <person name="Grigoriev I.V."/>
            <person name="Yang Z.L."/>
            <person name="Xu J."/>
            <person name="Martin F.M."/>
        </authorList>
    </citation>
    <scope>NUCLEOTIDE SEQUENCE</scope>
    <source>
        <strain evidence="1">ATCC 28755</strain>
    </source>
</reference>
<comment type="caution">
    <text evidence="1">The sequence shown here is derived from an EMBL/GenBank/DDBJ whole genome shotgun (WGS) entry which is preliminary data.</text>
</comment>
<dbReference type="Proteomes" id="UP000790377">
    <property type="component" value="Unassembled WGS sequence"/>
</dbReference>
<keyword evidence="2" id="KW-1185">Reference proteome</keyword>
<evidence type="ECO:0000313" key="1">
    <source>
        <dbReference type="EMBL" id="KAH7912307.1"/>
    </source>
</evidence>
<evidence type="ECO:0000313" key="2">
    <source>
        <dbReference type="Proteomes" id="UP000790377"/>
    </source>
</evidence>